<dbReference type="InterPro" id="IPR011060">
    <property type="entry name" value="RibuloseP-bd_barrel"/>
</dbReference>
<organism evidence="10 11">
    <name type="scientific">Candidatus Kaiserbacteria bacterium GW2011_GWA2_58_9</name>
    <dbReference type="NCBI Taxonomy" id="1618672"/>
    <lineage>
        <taxon>Bacteria</taxon>
        <taxon>Candidatus Kaiseribacteriota</taxon>
    </lineage>
</organism>
<dbReference type="AlphaFoldDB" id="A0A0G2BPL9"/>
<protein>
    <recommendedName>
        <fullName evidence="8">Indole-3-glycerol phosphate synthase</fullName>
        <shortName evidence="8">IGPS</shortName>
        <ecNumber evidence="8">4.1.1.48</ecNumber>
    </recommendedName>
</protein>
<keyword evidence="5 8" id="KW-0822">Tryptophan biosynthesis</keyword>
<evidence type="ECO:0000256" key="1">
    <source>
        <dbReference type="ARBA" id="ARBA00001633"/>
    </source>
</evidence>
<dbReference type="UniPathway" id="UPA00035">
    <property type="reaction ID" value="UER00043"/>
</dbReference>
<dbReference type="InterPro" id="IPR001468">
    <property type="entry name" value="Indole-3-GlycerolPSynthase_CS"/>
</dbReference>
<evidence type="ECO:0000259" key="9">
    <source>
        <dbReference type="Pfam" id="PF00218"/>
    </source>
</evidence>
<dbReference type="HAMAP" id="MF_00134_B">
    <property type="entry name" value="IGPS_B"/>
    <property type="match status" value="1"/>
</dbReference>
<dbReference type="Proteomes" id="UP000034789">
    <property type="component" value="Unassembled WGS sequence"/>
</dbReference>
<dbReference type="GO" id="GO:0004425">
    <property type="term" value="F:indole-3-glycerol-phosphate synthase activity"/>
    <property type="evidence" value="ECO:0007669"/>
    <property type="project" value="UniProtKB-UniRule"/>
</dbReference>
<dbReference type="FunFam" id="3.20.20.70:FF:000024">
    <property type="entry name" value="Indole-3-glycerol phosphate synthase"/>
    <property type="match status" value="1"/>
</dbReference>
<dbReference type="EC" id="4.1.1.48" evidence="8"/>
<keyword evidence="3 8" id="KW-0028">Amino-acid biosynthesis</keyword>
<name>A0A0G2BPL9_9BACT</name>
<sequence length="268" mass="29439">MSILDEIVENKRREIEAAKATRPLSRLKEEAGSRVVARRPFGRLFNTQRVLIAEIKPKSPSGGTLIGRSSIDDVQGKLLETADLYAKSGADAISVLTDEKYFGGSLTLLQEVRARVPQAILRKDFILDEYQVYESLLAGADAYLLIAAILPSEELRRLQGLGTSLGMDCLVEVHDEDDLAEALGMDAAIIGINNRDLRTLETNVAVTERLMRHIPQGNFVVSESGIETAEEVRRVRALGIRGILVGTSILRSPDPLEKIKELKDALHG</sequence>
<proteinExistence type="inferred from homology"/>
<dbReference type="InterPro" id="IPR013785">
    <property type="entry name" value="Aldolase_TIM"/>
</dbReference>
<dbReference type="PANTHER" id="PTHR22854">
    <property type="entry name" value="TRYPTOPHAN BIOSYNTHESIS PROTEIN"/>
    <property type="match status" value="1"/>
</dbReference>
<dbReference type="Pfam" id="PF00218">
    <property type="entry name" value="IGPS"/>
    <property type="match status" value="1"/>
</dbReference>
<keyword evidence="6 8" id="KW-0057">Aromatic amino acid biosynthesis</keyword>
<dbReference type="PROSITE" id="PS00614">
    <property type="entry name" value="IGPS"/>
    <property type="match status" value="1"/>
</dbReference>
<dbReference type="GO" id="GO:0000162">
    <property type="term" value="P:L-tryptophan biosynthetic process"/>
    <property type="evidence" value="ECO:0007669"/>
    <property type="project" value="UniProtKB-UniRule"/>
</dbReference>
<evidence type="ECO:0000313" key="10">
    <source>
        <dbReference type="EMBL" id="KKW47924.1"/>
    </source>
</evidence>
<dbReference type="InterPro" id="IPR045186">
    <property type="entry name" value="Indole-3-glycerol_P_synth"/>
</dbReference>
<dbReference type="InterPro" id="IPR013798">
    <property type="entry name" value="Indole-3-glycerol_P_synth_dom"/>
</dbReference>
<dbReference type="Gene3D" id="3.20.20.70">
    <property type="entry name" value="Aldolase class I"/>
    <property type="match status" value="1"/>
</dbReference>
<comment type="pathway">
    <text evidence="2 8">Amino-acid biosynthesis; L-tryptophan biosynthesis; L-tryptophan from chorismate: step 4/5.</text>
</comment>
<evidence type="ECO:0000256" key="8">
    <source>
        <dbReference type="HAMAP-Rule" id="MF_00134"/>
    </source>
</evidence>
<accession>A0A0G2BPL9</accession>
<keyword evidence="4 8" id="KW-0210">Decarboxylase</keyword>
<evidence type="ECO:0000256" key="4">
    <source>
        <dbReference type="ARBA" id="ARBA00022793"/>
    </source>
</evidence>
<feature type="domain" description="Indole-3-glycerol phosphate synthase" evidence="9">
    <location>
        <begin position="4"/>
        <end position="262"/>
    </location>
</feature>
<evidence type="ECO:0000256" key="2">
    <source>
        <dbReference type="ARBA" id="ARBA00004696"/>
    </source>
</evidence>
<evidence type="ECO:0000256" key="7">
    <source>
        <dbReference type="ARBA" id="ARBA00023239"/>
    </source>
</evidence>
<dbReference type="NCBIfam" id="NF001377">
    <property type="entry name" value="PRK00278.2-4"/>
    <property type="match status" value="1"/>
</dbReference>
<dbReference type="PATRIC" id="fig|1618672.3.peg.54"/>
<keyword evidence="7 8" id="KW-0456">Lyase</keyword>
<dbReference type="SUPFAM" id="SSF51366">
    <property type="entry name" value="Ribulose-phoshate binding barrel"/>
    <property type="match status" value="1"/>
</dbReference>
<evidence type="ECO:0000256" key="5">
    <source>
        <dbReference type="ARBA" id="ARBA00022822"/>
    </source>
</evidence>
<dbReference type="GO" id="GO:0004640">
    <property type="term" value="F:phosphoribosylanthranilate isomerase activity"/>
    <property type="evidence" value="ECO:0007669"/>
    <property type="project" value="TreeGrafter"/>
</dbReference>
<dbReference type="EMBL" id="LCSD01000002">
    <property type="protein sequence ID" value="KKW47924.1"/>
    <property type="molecule type" value="Genomic_DNA"/>
</dbReference>
<comment type="catalytic activity">
    <reaction evidence="1 8">
        <text>1-(2-carboxyphenylamino)-1-deoxy-D-ribulose 5-phosphate + H(+) = (1S,2R)-1-C-(indol-3-yl)glycerol 3-phosphate + CO2 + H2O</text>
        <dbReference type="Rhea" id="RHEA:23476"/>
        <dbReference type="ChEBI" id="CHEBI:15377"/>
        <dbReference type="ChEBI" id="CHEBI:15378"/>
        <dbReference type="ChEBI" id="CHEBI:16526"/>
        <dbReference type="ChEBI" id="CHEBI:58613"/>
        <dbReference type="ChEBI" id="CHEBI:58866"/>
        <dbReference type="EC" id="4.1.1.48"/>
    </reaction>
</comment>
<dbReference type="CDD" id="cd00331">
    <property type="entry name" value="IGPS"/>
    <property type="match status" value="1"/>
</dbReference>
<evidence type="ECO:0000256" key="3">
    <source>
        <dbReference type="ARBA" id="ARBA00022605"/>
    </source>
</evidence>
<comment type="caution">
    <text evidence="10">The sequence shown here is derived from an EMBL/GenBank/DDBJ whole genome shotgun (WGS) entry which is preliminary data.</text>
</comment>
<reference evidence="10 11" key="1">
    <citation type="journal article" date="2015" name="Nature">
        <title>rRNA introns, odd ribosomes, and small enigmatic genomes across a large radiation of phyla.</title>
        <authorList>
            <person name="Brown C.T."/>
            <person name="Hug L.A."/>
            <person name="Thomas B.C."/>
            <person name="Sharon I."/>
            <person name="Castelle C.J."/>
            <person name="Singh A."/>
            <person name="Wilkins M.J."/>
            <person name="Williams K.H."/>
            <person name="Banfield J.F."/>
        </authorList>
    </citation>
    <scope>NUCLEOTIDE SEQUENCE [LARGE SCALE GENOMIC DNA]</scope>
</reference>
<evidence type="ECO:0000256" key="6">
    <source>
        <dbReference type="ARBA" id="ARBA00023141"/>
    </source>
</evidence>
<comment type="similarity">
    <text evidence="8">Belongs to the TrpC family.</text>
</comment>
<gene>
    <name evidence="8" type="primary">trpC</name>
    <name evidence="10" type="ORF">UY98_C0002G0019</name>
</gene>
<evidence type="ECO:0000313" key="11">
    <source>
        <dbReference type="Proteomes" id="UP000034789"/>
    </source>
</evidence>
<dbReference type="PANTHER" id="PTHR22854:SF2">
    <property type="entry name" value="INDOLE-3-GLYCEROL-PHOSPHATE SYNTHASE"/>
    <property type="match status" value="1"/>
</dbReference>